<dbReference type="AlphaFoldDB" id="A0A151T091"/>
<dbReference type="Gramene" id="C.cajan_22231.t">
    <property type="protein sequence ID" value="C.cajan_22231.t.cds1"/>
    <property type="gene ID" value="C.cajan_22231"/>
</dbReference>
<gene>
    <name evidence="1" type="ORF">KK1_022888</name>
</gene>
<evidence type="ECO:0000313" key="2">
    <source>
        <dbReference type="Proteomes" id="UP000075243"/>
    </source>
</evidence>
<dbReference type="EMBL" id="CM003611">
    <property type="protein sequence ID" value="KYP60482.1"/>
    <property type="molecule type" value="Genomic_DNA"/>
</dbReference>
<name>A0A151T091_CAJCA</name>
<proteinExistence type="predicted"/>
<keyword evidence="2" id="KW-1185">Reference proteome</keyword>
<dbReference type="Proteomes" id="UP000075243">
    <property type="component" value="Chromosome 9"/>
</dbReference>
<accession>A0A151T091</accession>
<organism evidence="1 2">
    <name type="scientific">Cajanus cajan</name>
    <name type="common">Pigeon pea</name>
    <name type="synonym">Cajanus indicus</name>
    <dbReference type="NCBI Taxonomy" id="3821"/>
    <lineage>
        <taxon>Eukaryota</taxon>
        <taxon>Viridiplantae</taxon>
        <taxon>Streptophyta</taxon>
        <taxon>Embryophyta</taxon>
        <taxon>Tracheophyta</taxon>
        <taxon>Spermatophyta</taxon>
        <taxon>Magnoliopsida</taxon>
        <taxon>eudicotyledons</taxon>
        <taxon>Gunneridae</taxon>
        <taxon>Pentapetalae</taxon>
        <taxon>rosids</taxon>
        <taxon>fabids</taxon>
        <taxon>Fabales</taxon>
        <taxon>Fabaceae</taxon>
        <taxon>Papilionoideae</taxon>
        <taxon>50 kb inversion clade</taxon>
        <taxon>NPAAA clade</taxon>
        <taxon>indigoferoid/millettioid clade</taxon>
        <taxon>Phaseoleae</taxon>
        <taxon>Cajanus</taxon>
    </lineage>
</organism>
<protein>
    <submittedName>
        <fullName evidence="1">Uncharacterized protein</fullName>
    </submittedName>
</protein>
<sequence length="66" mass="6911">MSHISDLNMLRATLLYSILSKTVVDVATIISNEIHQAILSTPSPTGVSKPLGFPGLIMGLCQAASS</sequence>
<evidence type="ECO:0000313" key="1">
    <source>
        <dbReference type="EMBL" id="KYP60482.1"/>
    </source>
</evidence>
<reference evidence="1 2" key="1">
    <citation type="journal article" date="2012" name="Nat. Biotechnol.">
        <title>Draft genome sequence of pigeonpea (Cajanus cajan), an orphan legume crop of resource-poor farmers.</title>
        <authorList>
            <person name="Varshney R.K."/>
            <person name="Chen W."/>
            <person name="Li Y."/>
            <person name="Bharti A.K."/>
            <person name="Saxena R.K."/>
            <person name="Schlueter J.A."/>
            <person name="Donoghue M.T."/>
            <person name="Azam S."/>
            <person name="Fan G."/>
            <person name="Whaley A.M."/>
            <person name="Farmer A.D."/>
            <person name="Sheridan J."/>
            <person name="Iwata A."/>
            <person name="Tuteja R."/>
            <person name="Penmetsa R.V."/>
            <person name="Wu W."/>
            <person name="Upadhyaya H.D."/>
            <person name="Yang S.P."/>
            <person name="Shah T."/>
            <person name="Saxena K.B."/>
            <person name="Michael T."/>
            <person name="McCombie W.R."/>
            <person name="Yang B."/>
            <person name="Zhang G."/>
            <person name="Yang H."/>
            <person name="Wang J."/>
            <person name="Spillane C."/>
            <person name="Cook D.R."/>
            <person name="May G.D."/>
            <person name="Xu X."/>
            <person name="Jackson S.A."/>
        </authorList>
    </citation>
    <scope>NUCLEOTIDE SEQUENCE [LARGE SCALE GENOMIC DNA]</scope>
    <source>
        <strain evidence="2">cv. Asha</strain>
    </source>
</reference>